<feature type="domain" description="SPOR" evidence="2">
    <location>
        <begin position="35"/>
        <end position="113"/>
    </location>
</feature>
<dbReference type="GO" id="GO:0042834">
    <property type="term" value="F:peptidoglycan binding"/>
    <property type="evidence" value="ECO:0007669"/>
    <property type="project" value="InterPro"/>
</dbReference>
<dbReference type="EMBL" id="NMPM01000045">
    <property type="protein sequence ID" value="PAV25898.1"/>
    <property type="molecule type" value="Genomic_DNA"/>
</dbReference>
<sequence>PEPEPEPVAQADEQSDPAPLSDYASDPHYVPLSELQARDGITVQMIAGYDTSTVQGFVNTYSGVDGWMITRSTRQGRPWYIGLYGDFANRDEARNAIARLPEALKSRDYWVRPLSGL</sequence>
<dbReference type="Pfam" id="PF05036">
    <property type="entry name" value="SPOR"/>
    <property type="match status" value="1"/>
</dbReference>
<gene>
    <name evidence="3" type="ORF">CF392_08605</name>
</gene>
<feature type="non-terminal residue" evidence="3">
    <location>
        <position position="1"/>
    </location>
</feature>
<dbReference type="InterPro" id="IPR036680">
    <property type="entry name" value="SPOR-like_sf"/>
</dbReference>
<dbReference type="AlphaFoldDB" id="A0A2A2I3A8"/>
<protein>
    <submittedName>
        <fullName evidence="3">Sporulation protein</fullName>
    </submittedName>
</protein>
<dbReference type="Gene3D" id="3.30.70.1070">
    <property type="entry name" value="Sporulation related repeat"/>
    <property type="match status" value="1"/>
</dbReference>
<evidence type="ECO:0000313" key="3">
    <source>
        <dbReference type="EMBL" id="PAV25898.1"/>
    </source>
</evidence>
<evidence type="ECO:0000313" key="4">
    <source>
        <dbReference type="Proteomes" id="UP000218332"/>
    </source>
</evidence>
<dbReference type="PROSITE" id="PS51724">
    <property type="entry name" value="SPOR"/>
    <property type="match status" value="1"/>
</dbReference>
<proteinExistence type="predicted"/>
<dbReference type="InterPro" id="IPR007730">
    <property type="entry name" value="SPOR-like_dom"/>
</dbReference>
<organism evidence="3 4">
    <name type="scientific">Tamilnaduibacter salinus</name>
    <dbReference type="NCBI Taxonomy" id="1484056"/>
    <lineage>
        <taxon>Bacteria</taxon>
        <taxon>Pseudomonadati</taxon>
        <taxon>Pseudomonadota</taxon>
        <taxon>Gammaproteobacteria</taxon>
        <taxon>Pseudomonadales</taxon>
        <taxon>Marinobacteraceae</taxon>
        <taxon>Tamilnaduibacter</taxon>
    </lineage>
</organism>
<evidence type="ECO:0000259" key="2">
    <source>
        <dbReference type="PROSITE" id="PS51724"/>
    </source>
</evidence>
<feature type="region of interest" description="Disordered" evidence="1">
    <location>
        <begin position="1"/>
        <end position="26"/>
    </location>
</feature>
<evidence type="ECO:0000256" key="1">
    <source>
        <dbReference type="SAM" id="MobiDB-lite"/>
    </source>
</evidence>
<keyword evidence="4" id="KW-1185">Reference proteome</keyword>
<dbReference type="Proteomes" id="UP000218332">
    <property type="component" value="Unassembled WGS sequence"/>
</dbReference>
<comment type="caution">
    <text evidence="3">The sequence shown here is derived from an EMBL/GenBank/DDBJ whole genome shotgun (WGS) entry which is preliminary data.</text>
</comment>
<dbReference type="RefSeq" id="WP_211276951.1">
    <property type="nucleotide sequence ID" value="NZ_NMPM01000045.1"/>
</dbReference>
<accession>A0A2A2I3A8</accession>
<name>A0A2A2I3A8_9GAMM</name>
<reference evidence="3 4" key="1">
    <citation type="submission" date="2017-07" db="EMBL/GenBank/DDBJ databases">
        <title>Tamlnaduibacter salinus (Mi-7) genome sequencing.</title>
        <authorList>
            <person name="Verma A."/>
            <person name="Krishnamurthi S."/>
        </authorList>
    </citation>
    <scope>NUCLEOTIDE SEQUENCE [LARGE SCALE GENOMIC DNA]</scope>
    <source>
        <strain evidence="3 4">Mi-7</strain>
    </source>
</reference>